<dbReference type="GO" id="GO:0046872">
    <property type="term" value="F:metal ion binding"/>
    <property type="evidence" value="ECO:0007669"/>
    <property type="project" value="UniProtKB-UniRule"/>
</dbReference>
<dbReference type="GO" id="GO:0098552">
    <property type="term" value="C:side of membrane"/>
    <property type="evidence" value="ECO:0007669"/>
    <property type="project" value="UniProtKB-KW"/>
</dbReference>
<keyword evidence="1" id="KW-0325">Glycoprotein</keyword>
<dbReference type="OrthoDB" id="445695at2759"/>
<comment type="subunit">
    <text evidence="1">Homodimer; disulfide-linked.</text>
</comment>
<dbReference type="Pfam" id="PF01244">
    <property type="entry name" value="Peptidase_M19"/>
    <property type="match status" value="1"/>
</dbReference>
<name>A0A8J2KGB1_9HEXA</name>
<comment type="catalytic activity">
    <reaction evidence="1">
        <text>an L-aminoacyl-L-amino acid + H2O = 2 an L-alpha-amino acid</text>
        <dbReference type="Rhea" id="RHEA:48940"/>
        <dbReference type="ChEBI" id="CHEBI:15377"/>
        <dbReference type="ChEBI" id="CHEBI:59869"/>
        <dbReference type="ChEBI" id="CHEBI:77460"/>
        <dbReference type="EC" id="3.4.13.19"/>
    </reaction>
</comment>
<keyword evidence="1" id="KW-0449">Lipoprotein</keyword>
<protein>
    <recommendedName>
        <fullName evidence="1">Dipeptidase</fullName>
        <ecNumber evidence="1">3.4.13.19</ecNumber>
    </recommendedName>
</protein>
<keyword evidence="1" id="KW-0645">Protease</keyword>
<keyword evidence="1" id="KW-0479">Metal-binding</keyword>
<accession>A0A8J2KGB1</accession>
<evidence type="ECO:0000313" key="4">
    <source>
        <dbReference type="Proteomes" id="UP000708208"/>
    </source>
</evidence>
<dbReference type="GO" id="GO:0006508">
    <property type="term" value="P:proteolysis"/>
    <property type="evidence" value="ECO:0007669"/>
    <property type="project" value="UniProtKB-KW"/>
</dbReference>
<evidence type="ECO:0000256" key="2">
    <source>
        <dbReference type="SAM" id="Phobius"/>
    </source>
</evidence>
<feature type="transmembrane region" description="Helical" evidence="2">
    <location>
        <begin position="12"/>
        <end position="37"/>
    </location>
</feature>
<proteinExistence type="inferred from homology"/>
<dbReference type="EMBL" id="CAJVCH010273077">
    <property type="protein sequence ID" value="CAG7734619.1"/>
    <property type="molecule type" value="Genomic_DNA"/>
</dbReference>
<keyword evidence="4" id="KW-1185">Reference proteome</keyword>
<comment type="similarity">
    <text evidence="1">Belongs to the metallo-dependent hydrolases superfamily. Peptidase M19 family.</text>
</comment>
<comment type="subcellular location">
    <subcellularLocation>
        <location evidence="1">Membrane</location>
        <topology evidence="1">Lipid-anchor</topology>
        <topology evidence="1">GPI-anchor</topology>
    </subcellularLocation>
</comment>
<dbReference type="AlphaFoldDB" id="A0A8J2KGB1"/>
<dbReference type="InterPro" id="IPR008257">
    <property type="entry name" value="Pept_M19"/>
</dbReference>
<dbReference type="CDD" id="cd01301">
    <property type="entry name" value="rDP_like"/>
    <property type="match status" value="1"/>
</dbReference>
<evidence type="ECO:0000256" key="1">
    <source>
        <dbReference type="RuleBase" id="RU341113"/>
    </source>
</evidence>
<comment type="cofactor">
    <cofactor evidence="1">
        <name>Zn(2+)</name>
        <dbReference type="ChEBI" id="CHEBI:29105"/>
    </cofactor>
</comment>
<keyword evidence="1" id="KW-0224">Dipeptidase</keyword>
<dbReference type="PANTHER" id="PTHR10443">
    <property type="entry name" value="MICROSOMAL DIPEPTIDASE"/>
    <property type="match status" value="1"/>
</dbReference>
<dbReference type="PROSITE" id="PS51365">
    <property type="entry name" value="RENAL_DIPEPTIDASE_2"/>
    <property type="match status" value="1"/>
</dbReference>
<comment type="caution">
    <text evidence="3">The sequence shown here is derived from an EMBL/GenBank/DDBJ whole genome shotgun (WGS) entry which is preliminary data.</text>
</comment>
<keyword evidence="2" id="KW-0812">Transmembrane</keyword>
<dbReference type="Proteomes" id="UP000708208">
    <property type="component" value="Unassembled WGS sequence"/>
</dbReference>
<dbReference type="PANTHER" id="PTHR10443:SF12">
    <property type="entry name" value="DIPEPTIDASE"/>
    <property type="match status" value="1"/>
</dbReference>
<reference evidence="3" key="1">
    <citation type="submission" date="2021-06" db="EMBL/GenBank/DDBJ databases">
        <authorList>
            <person name="Hodson N. C."/>
            <person name="Mongue J. A."/>
            <person name="Jaron S. K."/>
        </authorList>
    </citation>
    <scope>NUCLEOTIDE SEQUENCE</scope>
</reference>
<dbReference type="EC" id="3.4.13.19" evidence="1"/>
<keyword evidence="1" id="KW-0336">GPI-anchor</keyword>
<keyword evidence="2" id="KW-0472">Membrane</keyword>
<evidence type="ECO:0000313" key="3">
    <source>
        <dbReference type="EMBL" id="CAG7734619.1"/>
    </source>
</evidence>
<keyword evidence="1" id="KW-0482">Metalloprotease</keyword>
<organism evidence="3 4">
    <name type="scientific">Allacma fusca</name>
    <dbReference type="NCBI Taxonomy" id="39272"/>
    <lineage>
        <taxon>Eukaryota</taxon>
        <taxon>Metazoa</taxon>
        <taxon>Ecdysozoa</taxon>
        <taxon>Arthropoda</taxon>
        <taxon>Hexapoda</taxon>
        <taxon>Collembola</taxon>
        <taxon>Symphypleona</taxon>
        <taxon>Sminthuridae</taxon>
        <taxon>Allacma</taxon>
    </lineage>
</organism>
<keyword evidence="1" id="KW-1015">Disulfide bond</keyword>
<gene>
    <name evidence="3" type="ORF">AFUS01_LOCUS22999</name>
</gene>
<keyword evidence="1" id="KW-0862">Zinc</keyword>
<keyword evidence="1" id="KW-0378">Hydrolase</keyword>
<sequence length="428" mass="47312">MDRESKPLGLKNTLFLVGGAIGTIVLMVVIIVIFIFATKPDSSPSKTPEELVDDALSAMPIIDGRNLFASNIRELVFNDLSKFNFSTNLNETYPWSESSRTQTDLPKLRDGRVGAVFWSALVGCQSQHKDAVSETLEQVDIIQRLIHLYKEDLRLVLTAQELEEAIEGKVIGSLISIGAGQSIQSSIAVLRQFYQLGVRSVALTQECHTPWADSSVDKGNITSSGISAFGELIIEEMNRLGLVIDLSYASKDAALSTLKHSVAPLIFSTSGAHSICPDPRNLDDEVLKLVAEKNGVIMVRVDAHNLECAGRPGTIQDIAEHIDYIRTTSSIDNVGIGGNYDGTHNPALDLEDPSKYPDLFLELATTQRWSQEDLEKLSGRNLLRVFKSVEQVRDILMTREPIQTTITKHELEQKRVDQSCMTAKYKEL</sequence>
<keyword evidence="2" id="KW-1133">Transmembrane helix</keyword>
<dbReference type="GO" id="GO:0070573">
    <property type="term" value="F:metallodipeptidase activity"/>
    <property type="evidence" value="ECO:0007669"/>
    <property type="project" value="InterPro"/>
</dbReference>